<keyword evidence="1" id="KW-0472">Membrane</keyword>
<dbReference type="EMBL" id="JAIWYP010000009">
    <property type="protein sequence ID" value="KAH3774799.1"/>
    <property type="molecule type" value="Genomic_DNA"/>
</dbReference>
<accession>A0A9D4IIY0</accession>
<sequence length="127" mass="14370">MWKTILGVSGGLVILVVFLVALYCSLKYFRTSMMITQPSKSRISERSNHRGRQAYKGSYTTDNVCGGKSLIHDGGYVTPVSEAIFHKPTREATRDVTFRVVNKKWFFITSLYMGLNNVLELFSHGLK</sequence>
<organism evidence="2 3">
    <name type="scientific">Dreissena polymorpha</name>
    <name type="common">Zebra mussel</name>
    <name type="synonym">Mytilus polymorpha</name>
    <dbReference type="NCBI Taxonomy" id="45954"/>
    <lineage>
        <taxon>Eukaryota</taxon>
        <taxon>Metazoa</taxon>
        <taxon>Spiralia</taxon>
        <taxon>Lophotrochozoa</taxon>
        <taxon>Mollusca</taxon>
        <taxon>Bivalvia</taxon>
        <taxon>Autobranchia</taxon>
        <taxon>Heteroconchia</taxon>
        <taxon>Euheterodonta</taxon>
        <taxon>Imparidentia</taxon>
        <taxon>Neoheterodontei</taxon>
        <taxon>Myida</taxon>
        <taxon>Dreissenoidea</taxon>
        <taxon>Dreissenidae</taxon>
        <taxon>Dreissena</taxon>
    </lineage>
</organism>
<dbReference type="AlphaFoldDB" id="A0A9D4IIY0"/>
<proteinExistence type="predicted"/>
<evidence type="ECO:0000256" key="1">
    <source>
        <dbReference type="SAM" id="Phobius"/>
    </source>
</evidence>
<name>A0A9D4IIY0_DREPO</name>
<reference evidence="2" key="2">
    <citation type="submission" date="2020-11" db="EMBL/GenBank/DDBJ databases">
        <authorList>
            <person name="McCartney M.A."/>
            <person name="Auch B."/>
            <person name="Kono T."/>
            <person name="Mallez S."/>
            <person name="Becker A."/>
            <person name="Gohl D.M."/>
            <person name="Silverstein K.A.T."/>
            <person name="Koren S."/>
            <person name="Bechman K.B."/>
            <person name="Herman A."/>
            <person name="Abrahante J.E."/>
            <person name="Garbe J."/>
        </authorList>
    </citation>
    <scope>NUCLEOTIDE SEQUENCE</scope>
    <source>
        <strain evidence="2">Duluth1</strain>
        <tissue evidence="2">Whole animal</tissue>
    </source>
</reference>
<gene>
    <name evidence="2" type="ORF">DPMN_176192</name>
</gene>
<keyword evidence="3" id="KW-1185">Reference proteome</keyword>
<dbReference type="Proteomes" id="UP000828390">
    <property type="component" value="Unassembled WGS sequence"/>
</dbReference>
<comment type="caution">
    <text evidence="2">The sequence shown here is derived from an EMBL/GenBank/DDBJ whole genome shotgun (WGS) entry which is preliminary data.</text>
</comment>
<feature type="transmembrane region" description="Helical" evidence="1">
    <location>
        <begin position="6"/>
        <end position="26"/>
    </location>
</feature>
<reference evidence="2" key="1">
    <citation type="journal article" date="2019" name="bioRxiv">
        <title>The Genome of the Zebra Mussel, Dreissena polymorpha: A Resource for Invasive Species Research.</title>
        <authorList>
            <person name="McCartney M.A."/>
            <person name="Auch B."/>
            <person name="Kono T."/>
            <person name="Mallez S."/>
            <person name="Zhang Y."/>
            <person name="Obille A."/>
            <person name="Becker A."/>
            <person name="Abrahante J.E."/>
            <person name="Garbe J."/>
            <person name="Badalamenti J.P."/>
            <person name="Herman A."/>
            <person name="Mangelson H."/>
            <person name="Liachko I."/>
            <person name="Sullivan S."/>
            <person name="Sone E.D."/>
            <person name="Koren S."/>
            <person name="Silverstein K.A.T."/>
            <person name="Beckman K.B."/>
            <person name="Gohl D.M."/>
        </authorList>
    </citation>
    <scope>NUCLEOTIDE SEQUENCE</scope>
    <source>
        <strain evidence="2">Duluth1</strain>
        <tissue evidence="2">Whole animal</tissue>
    </source>
</reference>
<evidence type="ECO:0000313" key="2">
    <source>
        <dbReference type="EMBL" id="KAH3774799.1"/>
    </source>
</evidence>
<keyword evidence="1" id="KW-0812">Transmembrane</keyword>
<protein>
    <submittedName>
        <fullName evidence="2">Uncharacterized protein</fullName>
    </submittedName>
</protein>
<keyword evidence="1" id="KW-1133">Transmembrane helix</keyword>
<evidence type="ECO:0000313" key="3">
    <source>
        <dbReference type="Proteomes" id="UP000828390"/>
    </source>
</evidence>